<dbReference type="PANTHER" id="PTHR30168">
    <property type="entry name" value="PUTATIVE MEMBRANE PROTEIN YPFJ"/>
    <property type="match status" value="1"/>
</dbReference>
<sequence>MRLDNSRESQNIEDRRGSRLPLGGRGKIGLGTIVLALVAIYFGVDPSIVLQTMSDPQETQYSAPAGGPANDAESRFVAKVLGDTEDTWGKLFQQHNWGNYQQPRLVLYTGATPTACGTGQAAMGPFYCPGDSKVYLDLSFFRQMAQELDSPGDFAQAYVIAHEVAHHVQHLRGITDQVDRLRQRASATQANQMSVRVELQADCFAGVWANHSNEQRATLEDGDIEEALDAATAIGDDRLQKKSQGYVVPDSFTHGTSAQRVKWFTRGFKSGDTAQCDTFGAQSL</sequence>
<organism evidence="7 8">
    <name type="scientific">Eoetvoesiella caeni</name>
    <dbReference type="NCBI Taxonomy" id="645616"/>
    <lineage>
        <taxon>Bacteria</taxon>
        <taxon>Pseudomonadati</taxon>
        <taxon>Pseudomonadota</taxon>
        <taxon>Betaproteobacteria</taxon>
        <taxon>Burkholderiales</taxon>
        <taxon>Alcaligenaceae</taxon>
        <taxon>Eoetvoesiella</taxon>
    </lineage>
</organism>
<keyword evidence="3 6" id="KW-1133">Transmembrane helix</keyword>
<comment type="subcellular location">
    <subcellularLocation>
        <location evidence="1">Membrane</location>
        <topology evidence="1">Single-pass membrane protein</topology>
    </subcellularLocation>
</comment>
<gene>
    <name evidence="7" type="ORF">DFR37_106223</name>
</gene>
<evidence type="ECO:0000256" key="1">
    <source>
        <dbReference type="ARBA" id="ARBA00004167"/>
    </source>
</evidence>
<keyword evidence="2 6" id="KW-0812">Transmembrane</keyword>
<feature type="transmembrane region" description="Helical" evidence="6">
    <location>
        <begin position="28"/>
        <end position="44"/>
    </location>
</feature>
<dbReference type="EMBL" id="QNRQ01000006">
    <property type="protein sequence ID" value="RBP38927.1"/>
    <property type="molecule type" value="Genomic_DNA"/>
</dbReference>
<keyword evidence="4 6" id="KW-0472">Membrane</keyword>
<comment type="caution">
    <text evidence="7">The sequence shown here is derived from an EMBL/GenBank/DDBJ whole genome shotgun (WGS) entry which is preliminary data.</text>
</comment>
<evidence type="ECO:0000256" key="5">
    <source>
        <dbReference type="SAM" id="MobiDB-lite"/>
    </source>
</evidence>
<evidence type="ECO:0000313" key="7">
    <source>
        <dbReference type="EMBL" id="RBP38927.1"/>
    </source>
</evidence>
<dbReference type="InterPro" id="IPR007343">
    <property type="entry name" value="Uncharacterised_pept_Zn_put"/>
</dbReference>
<name>A0A366HAM8_9BURK</name>
<protein>
    <recommendedName>
        <fullName evidence="9">Neutral zinc metallopeptidase</fullName>
    </recommendedName>
</protein>
<feature type="region of interest" description="Disordered" evidence="5">
    <location>
        <begin position="1"/>
        <end position="20"/>
    </location>
</feature>
<evidence type="ECO:0008006" key="9">
    <source>
        <dbReference type="Google" id="ProtNLM"/>
    </source>
</evidence>
<dbReference type="Proteomes" id="UP000253628">
    <property type="component" value="Unassembled WGS sequence"/>
</dbReference>
<dbReference type="OrthoDB" id="9774900at2"/>
<reference evidence="7 8" key="1">
    <citation type="submission" date="2018-06" db="EMBL/GenBank/DDBJ databases">
        <title>Genomic Encyclopedia of Type Strains, Phase IV (KMG-IV): sequencing the most valuable type-strain genomes for metagenomic binning, comparative biology and taxonomic classification.</title>
        <authorList>
            <person name="Goeker M."/>
        </authorList>
    </citation>
    <scope>NUCLEOTIDE SEQUENCE [LARGE SCALE GENOMIC DNA]</scope>
    <source>
        <strain evidence="7 8">DSM 25520</strain>
    </source>
</reference>
<evidence type="ECO:0000256" key="2">
    <source>
        <dbReference type="ARBA" id="ARBA00022692"/>
    </source>
</evidence>
<dbReference type="RefSeq" id="WP_113933781.1">
    <property type="nucleotide sequence ID" value="NZ_JACCEU010000007.1"/>
</dbReference>
<dbReference type="PANTHER" id="PTHR30168:SF0">
    <property type="entry name" value="INNER MEMBRANE PROTEIN"/>
    <property type="match status" value="1"/>
</dbReference>
<dbReference type="GO" id="GO:0016020">
    <property type="term" value="C:membrane"/>
    <property type="evidence" value="ECO:0007669"/>
    <property type="project" value="UniProtKB-SubCell"/>
</dbReference>
<feature type="compositionally biased region" description="Basic and acidic residues" evidence="5">
    <location>
        <begin position="1"/>
        <end position="17"/>
    </location>
</feature>
<evidence type="ECO:0000313" key="8">
    <source>
        <dbReference type="Proteomes" id="UP000253628"/>
    </source>
</evidence>
<keyword evidence="8" id="KW-1185">Reference proteome</keyword>
<evidence type="ECO:0000256" key="3">
    <source>
        <dbReference type="ARBA" id="ARBA00022989"/>
    </source>
</evidence>
<evidence type="ECO:0000256" key="4">
    <source>
        <dbReference type="ARBA" id="ARBA00023136"/>
    </source>
</evidence>
<evidence type="ECO:0000256" key="6">
    <source>
        <dbReference type="SAM" id="Phobius"/>
    </source>
</evidence>
<proteinExistence type="predicted"/>
<dbReference type="Pfam" id="PF04228">
    <property type="entry name" value="Zn_peptidase"/>
    <property type="match status" value="1"/>
</dbReference>
<accession>A0A366HAM8</accession>
<dbReference type="AlphaFoldDB" id="A0A366HAM8"/>